<comment type="catalytic activity">
    <reaction evidence="1">
        <text>Endonucleolytic cleavage of RNA, removing extra 3' nucleotides from tRNA precursor, generating 3' termini of tRNAs. A 3'-hydroxy group is left at the tRNA terminus and a 5'-phosphoryl group is left at the trailer molecule.</text>
        <dbReference type="EC" id="3.1.26.11"/>
    </reaction>
</comment>
<dbReference type="SUPFAM" id="SSF56281">
    <property type="entry name" value="Metallo-hydrolase/oxidoreductase"/>
    <property type="match status" value="1"/>
</dbReference>
<comment type="similarity">
    <text evidence="3">Belongs to the RNase Z family.</text>
</comment>
<proteinExistence type="inferred from homology"/>
<dbReference type="GO" id="GO:0042781">
    <property type="term" value="F:3'-tRNA processing endoribonuclease activity"/>
    <property type="evidence" value="ECO:0007669"/>
    <property type="project" value="UniProtKB-EC"/>
</dbReference>
<evidence type="ECO:0000313" key="12">
    <source>
        <dbReference type="Proteomes" id="UP001347796"/>
    </source>
</evidence>
<name>A0AAN8PIY6_PATCE</name>
<evidence type="ECO:0000256" key="9">
    <source>
        <dbReference type="ARBA" id="ARBA00022801"/>
    </source>
</evidence>
<dbReference type="Proteomes" id="UP001347796">
    <property type="component" value="Unassembled WGS sequence"/>
</dbReference>
<dbReference type="InterPro" id="IPR047151">
    <property type="entry name" value="RNZ2-like"/>
</dbReference>
<keyword evidence="12" id="KW-1185">Reference proteome</keyword>
<comment type="caution">
    <text evidence="11">The sequence shown here is derived from an EMBL/GenBank/DDBJ whole genome shotgun (WGS) entry which is preliminary data.</text>
</comment>
<dbReference type="Gene3D" id="3.60.15.10">
    <property type="entry name" value="Ribonuclease Z/Hydroxyacylglutathione hydrolase-like"/>
    <property type="match status" value="1"/>
</dbReference>
<evidence type="ECO:0000256" key="5">
    <source>
        <dbReference type="ARBA" id="ARBA00022694"/>
    </source>
</evidence>
<dbReference type="GO" id="GO:1990180">
    <property type="term" value="P:mitochondrial tRNA 3'-end processing"/>
    <property type="evidence" value="ECO:0007669"/>
    <property type="project" value="TreeGrafter"/>
</dbReference>
<evidence type="ECO:0000256" key="10">
    <source>
        <dbReference type="ARBA" id="ARBA00022833"/>
    </source>
</evidence>
<evidence type="ECO:0000256" key="1">
    <source>
        <dbReference type="ARBA" id="ARBA00000402"/>
    </source>
</evidence>
<evidence type="ECO:0000256" key="8">
    <source>
        <dbReference type="ARBA" id="ARBA00022759"/>
    </source>
</evidence>
<keyword evidence="7" id="KW-0479">Metal-binding</keyword>
<evidence type="ECO:0000256" key="7">
    <source>
        <dbReference type="ARBA" id="ARBA00022723"/>
    </source>
</evidence>
<gene>
    <name evidence="11" type="ORF">SNE40_019566</name>
</gene>
<dbReference type="EMBL" id="JAZGQO010000014">
    <property type="protein sequence ID" value="KAK6171360.1"/>
    <property type="molecule type" value="Genomic_DNA"/>
</dbReference>
<organism evidence="11 12">
    <name type="scientific">Patella caerulea</name>
    <name type="common">Rayed Mediterranean limpet</name>
    <dbReference type="NCBI Taxonomy" id="87958"/>
    <lineage>
        <taxon>Eukaryota</taxon>
        <taxon>Metazoa</taxon>
        <taxon>Spiralia</taxon>
        <taxon>Lophotrochozoa</taxon>
        <taxon>Mollusca</taxon>
        <taxon>Gastropoda</taxon>
        <taxon>Patellogastropoda</taxon>
        <taxon>Patelloidea</taxon>
        <taxon>Patellidae</taxon>
        <taxon>Patella</taxon>
    </lineage>
</organism>
<evidence type="ECO:0000313" key="11">
    <source>
        <dbReference type="EMBL" id="KAK6171360.1"/>
    </source>
</evidence>
<dbReference type="AlphaFoldDB" id="A0AAN8PIY6"/>
<keyword evidence="5" id="KW-0819">tRNA processing</keyword>
<dbReference type="PANTHER" id="PTHR12553">
    <property type="entry name" value="ZINC PHOSPHODIESTERASE ELAC PROTEIN 2"/>
    <property type="match status" value="1"/>
</dbReference>
<dbReference type="PANTHER" id="PTHR12553:SF49">
    <property type="entry name" value="ZINC PHOSPHODIESTERASE ELAC PROTEIN 2"/>
    <property type="match status" value="1"/>
</dbReference>
<keyword evidence="9" id="KW-0378">Hydrolase</keyword>
<dbReference type="GO" id="GO:0046872">
    <property type="term" value="F:metal ion binding"/>
    <property type="evidence" value="ECO:0007669"/>
    <property type="project" value="UniProtKB-KW"/>
</dbReference>
<keyword evidence="6" id="KW-0540">Nuclease</keyword>
<evidence type="ECO:0000256" key="3">
    <source>
        <dbReference type="ARBA" id="ARBA00007823"/>
    </source>
</evidence>
<evidence type="ECO:0000256" key="6">
    <source>
        <dbReference type="ARBA" id="ARBA00022722"/>
    </source>
</evidence>
<keyword evidence="8" id="KW-0255">Endonuclease</keyword>
<evidence type="ECO:0000256" key="2">
    <source>
        <dbReference type="ARBA" id="ARBA00001947"/>
    </source>
</evidence>
<protein>
    <recommendedName>
        <fullName evidence="4">ribonuclease Z</fullName>
        <ecNumber evidence="4">3.1.26.11</ecNumber>
    </recommendedName>
</protein>
<keyword evidence="10" id="KW-0862">Zinc</keyword>
<reference evidence="11 12" key="1">
    <citation type="submission" date="2024-01" db="EMBL/GenBank/DDBJ databases">
        <title>The genome of the rayed Mediterranean limpet Patella caerulea (Linnaeus, 1758).</title>
        <authorList>
            <person name="Anh-Thu Weber A."/>
            <person name="Halstead-Nussloch G."/>
        </authorList>
    </citation>
    <scope>NUCLEOTIDE SEQUENCE [LARGE SCALE GENOMIC DNA]</scope>
    <source>
        <strain evidence="11">AATW-2023a</strain>
        <tissue evidence="11">Whole specimen</tissue>
    </source>
</reference>
<dbReference type="InterPro" id="IPR036866">
    <property type="entry name" value="RibonucZ/Hydroxyglut_hydro"/>
</dbReference>
<evidence type="ECO:0000256" key="4">
    <source>
        <dbReference type="ARBA" id="ARBA00012477"/>
    </source>
</evidence>
<accession>A0AAN8PIY6</accession>
<sequence length="129" mass="14924">MEDDLIDDAKFKTHSTTSQAIDVGVRMNAKFILLNHFSQRYSKVPNFNENFTDRVGISFDNMRVRLCDLPLLPHFLPVLKAIFADDIAELKIKSFRRNMKKQRLKEELNSTQSGCKVKGHELIEQNVTI</sequence>
<comment type="cofactor">
    <cofactor evidence="2">
        <name>Zn(2+)</name>
        <dbReference type="ChEBI" id="CHEBI:29105"/>
    </cofactor>
</comment>
<dbReference type="GO" id="GO:0005739">
    <property type="term" value="C:mitochondrion"/>
    <property type="evidence" value="ECO:0007669"/>
    <property type="project" value="TreeGrafter"/>
</dbReference>
<dbReference type="EC" id="3.1.26.11" evidence="4"/>